<reference evidence="3 4" key="1">
    <citation type="submission" date="2024-08" db="EMBL/GenBank/DDBJ databases">
        <authorList>
            <person name="Cucini C."/>
            <person name="Frati F."/>
        </authorList>
    </citation>
    <scope>NUCLEOTIDE SEQUENCE [LARGE SCALE GENOMIC DNA]</scope>
</reference>
<feature type="region of interest" description="Disordered" evidence="1">
    <location>
        <begin position="164"/>
        <end position="196"/>
    </location>
</feature>
<dbReference type="PANTHER" id="PTHR22055">
    <property type="entry name" value="28 KDA HEAT- AND ACID-STABLE PHOSPHOPROTEIN PDGF-ASSOCIATED PROTEIN"/>
    <property type="match status" value="1"/>
</dbReference>
<dbReference type="InterPro" id="IPR039876">
    <property type="entry name" value="HAP28"/>
</dbReference>
<dbReference type="EMBL" id="CAXLJM020000033">
    <property type="protein sequence ID" value="CAL8100711.1"/>
    <property type="molecule type" value="Genomic_DNA"/>
</dbReference>
<keyword evidence="4" id="KW-1185">Reference proteome</keyword>
<evidence type="ECO:0000259" key="2">
    <source>
        <dbReference type="Pfam" id="PF10252"/>
    </source>
</evidence>
<feature type="domain" description="Casein kinase substrate phosphoprotein PP28" evidence="2">
    <location>
        <begin position="91"/>
        <end position="175"/>
    </location>
</feature>
<protein>
    <recommendedName>
        <fullName evidence="2">Casein kinase substrate phosphoprotein PP28 domain-containing protein</fullName>
    </recommendedName>
</protein>
<dbReference type="InterPro" id="IPR019380">
    <property type="entry name" value="Casein_kinase_sb_PP28"/>
</dbReference>
<feature type="region of interest" description="Disordered" evidence="1">
    <location>
        <begin position="1"/>
        <end position="92"/>
    </location>
</feature>
<accession>A0ABP1QFQ8</accession>
<name>A0ABP1QFQ8_9HEXA</name>
<evidence type="ECO:0000313" key="4">
    <source>
        <dbReference type="Proteomes" id="UP001642540"/>
    </source>
</evidence>
<proteinExistence type="predicted"/>
<dbReference type="Pfam" id="PF10252">
    <property type="entry name" value="PP28"/>
    <property type="match status" value="1"/>
</dbReference>
<evidence type="ECO:0000256" key="1">
    <source>
        <dbReference type="SAM" id="MobiDB-lite"/>
    </source>
</evidence>
<dbReference type="Proteomes" id="UP001642540">
    <property type="component" value="Unassembled WGS sequence"/>
</dbReference>
<gene>
    <name evidence="3" type="ORF">ODALV1_LOCUS10609</name>
</gene>
<feature type="compositionally biased region" description="Basic and acidic residues" evidence="1">
    <location>
        <begin position="164"/>
        <end position="189"/>
    </location>
</feature>
<feature type="compositionally biased region" description="Basic and acidic residues" evidence="1">
    <location>
        <begin position="24"/>
        <end position="40"/>
    </location>
</feature>
<organism evidence="3 4">
    <name type="scientific">Orchesella dallaii</name>
    <dbReference type="NCBI Taxonomy" id="48710"/>
    <lineage>
        <taxon>Eukaryota</taxon>
        <taxon>Metazoa</taxon>
        <taxon>Ecdysozoa</taxon>
        <taxon>Arthropoda</taxon>
        <taxon>Hexapoda</taxon>
        <taxon>Collembola</taxon>
        <taxon>Entomobryomorpha</taxon>
        <taxon>Entomobryoidea</taxon>
        <taxon>Orchesellidae</taxon>
        <taxon>Orchesellinae</taxon>
        <taxon>Orchesella</taxon>
    </lineage>
</organism>
<feature type="compositionally biased region" description="Acidic residues" evidence="1">
    <location>
        <begin position="41"/>
        <end position="55"/>
    </location>
</feature>
<evidence type="ECO:0000313" key="3">
    <source>
        <dbReference type="EMBL" id="CAL8100711.1"/>
    </source>
</evidence>
<sequence length="196" mass="22240">MPRGKYVNHKGRARHFTSPEELEQERKKLENKKWRKKQNEDGDTEEEEEEAEGEEGAAGGKAKGSDESSEEDSDDETHKAKGVEGLIEIENPNRVVKKEKKLSKLGMVEPTATEEVKPELSRKEREELERQRAKAHYQKLHAEGKTEQARADLARLAIIRKQREEAAAKRDEDRKAKEAAKTAKTDEVGKALGKKS</sequence>
<comment type="caution">
    <text evidence="3">The sequence shown here is derived from an EMBL/GenBank/DDBJ whole genome shotgun (WGS) entry which is preliminary data.</text>
</comment>
<feature type="compositionally biased region" description="Basic residues" evidence="1">
    <location>
        <begin position="1"/>
        <end position="15"/>
    </location>
</feature>